<name>A0A0P9FK89_9CHLR</name>
<evidence type="ECO:0000313" key="2">
    <source>
        <dbReference type="Proteomes" id="UP000050509"/>
    </source>
</evidence>
<sequence>MILCSLQIAEVYLMILDGIQKWVCRMYTQVKMVVGIPINGCGGMKYLFPVIKHMSMITSYITMIMMGRI</sequence>
<protein>
    <submittedName>
        <fullName evidence="1">Uncharacterized protein</fullName>
    </submittedName>
</protein>
<comment type="caution">
    <text evidence="1">The sequence shown here is derived from an EMBL/GenBank/DDBJ whole genome shotgun (WGS) entry which is preliminary data.</text>
</comment>
<proteinExistence type="predicted"/>
<reference evidence="1 2" key="1">
    <citation type="submission" date="2015-09" db="EMBL/GenBank/DDBJ databases">
        <title>Draft genome sequence of Kouleothrix aurantiaca JCM 19913.</title>
        <authorList>
            <person name="Hemp J."/>
        </authorList>
    </citation>
    <scope>NUCLEOTIDE SEQUENCE [LARGE SCALE GENOMIC DNA]</scope>
    <source>
        <strain evidence="1 2">COM-B</strain>
    </source>
</reference>
<gene>
    <name evidence="1" type="ORF">SE17_08660</name>
</gene>
<dbReference type="EMBL" id="LJCR01000219">
    <property type="protein sequence ID" value="KPV53612.1"/>
    <property type="molecule type" value="Genomic_DNA"/>
</dbReference>
<organism evidence="1 2">
    <name type="scientific">Kouleothrix aurantiaca</name>
    <dbReference type="NCBI Taxonomy" id="186479"/>
    <lineage>
        <taxon>Bacteria</taxon>
        <taxon>Bacillati</taxon>
        <taxon>Chloroflexota</taxon>
        <taxon>Chloroflexia</taxon>
        <taxon>Chloroflexales</taxon>
        <taxon>Roseiflexineae</taxon>
        <taxon>Roseiflexaceae</taxon>
        <taxon>Kouleothrix</taxon>
    </lineage>
</organism>
<evidence type="ECO:0000313" key="1">
    <source>
        <dbReference type="EMBL" id="KPV53612.1"/>
    </source>
</evidence>
<dbReference type="Proteomes" id="UP000050509">
    <property type="component" value="Unassembled WGS sequence"/>
</dbReference>
<accession>A0A0P9FK89</accession>
<keyword evidence="2" id="KW-1185">Reference proteome</keyword>
<dbReference type="AlphaFoldDB" id="A0A0P9FK89"/>